<feature type="transmembrane region" description="Helical" evidence="2">
    <location>
        <begin position="202"/>
        <end position="227"/>
    </location>
</feature>
<dbReference type="PANTHER" id="PTHR20992">
    <property type="entry name" value="AT15442P-RELATED"/>
    <property type="match status" value="1"/>
</dbReference>
<feature type="transmembrane region" description="Helical" evidence="2">
    <location>
        <begin position="143"/>
        <end position="163"/>
    </location>
</feature>
<keyword evidence="4" id="KW-1185">Reference proteome</keyword>
<accession>A0A011Q9C1</accession>
<organism evidence="3 4">
    <name type="scientific">Accumulibacter regalis</name>
    <dbReference type="NCBI Taxonomy" id="522306"/>
    <lineage>
        <taxon>Bacteria</taxon>
        <taxon>Pseudomonadati</taxon>
        <taxon>Pseudomonadota</taxon>
        <taxon>Betaproteobacteria</taxon>
        <taxon>Candidatus Accumulibacter</taxon>
    </lineage>
</organism>
<keyword evidence="2" id="KW-1133">Transmembrane helix</keyword>
<protein>
    <submittedName>
        <fullName evidence="3">Hydrophobic domain protein</fullName>
    </submittedName>
</protein>
<comment type="caution">
    <text evidence="3">The sequence shown here is derived from an EMBL/GenBank/DDBJ whole genome shotgun (WGS) entry which is preliminary data.</text>
</comment>
<dbReference type="Proteomes" id="UP000022141">
    <property type="component" value="Unassembled WGS sequence"/>
</dbReference>
<keyword evidence="2" id="KW-0472">Membrane</keyword>
<dbReference type="Pfam" id="PF04087">
    <property type="entry name" value="DUF389"/>
    <property type="match status" value="1"/>
</dbReference>
<dbReference type="EMBL" id="JEMY01000050">
    <property type="protein sequence ID" value="EXI85750.1"/>
    <property type="molecule type" value="Genomic_DNA"/>
</dbReference>
<evidence type="ECO:0000313" key="3">
    <source>
        <dbReference type="EMBL" id="EXI85750.1"/>
    </source>
</evidence>
<evidence type="ECO:0000313" key="4">
    <source>
        <dbReference type="Proteomes" id="UP000022141"/>
    </source>
</evidence>
<feature type="transmembrane region" description="Helical" evidence="2">
    <location>
        <begin position="75"/>
        <end position="95"/>
    </location>
</feature>
<sequence length="583" mass="61147">MDSTSTAADPVRPDPPAHPLDQPLAMLLAVSPLRKAQVIDDIVHGSIPRPLYYVLLLASAGIAAFGLLANSAAVVIGAMLVSPLMAPIFGIALALSRGDLRLLRHAVVSEFGGVLLIIGFAVVLGLLPFALEVTPEMLARTKPSLLDLFVATLAGLAGGLALVDERTSPALPGVAIATSLTPPLATCGLSLAFGAFDGAWGAFLLFFANFLAILAVSATIFIVAGFVTRAELGTRTDFLKRFSAAGIGLLAVAAILTHQLVVVIDDWRLNQAIVQTIEKALADDPGARLARVVYDQDGSGAVNVLATVNTPRSFSPLAVKAMQQAIADEVQRDINLFVRCAITHDVAAAGSANLLPTVDLNGHFIASRVTANVRMTEAAEQTLRELVSHGQAFELGDVQLVHLPTGAVIVATVSGARPPVPAQVRLAEDKIRARLGDPTATLLVRATTTSDITAKGRVLLGEAQFAPMTEAERAVQREVEARGKADLERLADTFVDSIDAAKGERGWEVRAEVVSAQPLQPAVVGRVEKELAAVAGTPVTLSVLAPTGLIVTRTGFTTVQRSIEDAFARRLAALGNEAVEQKR</sequence>
<name>A0A011Q9C1_ACCRE</name>
<feature type="transmembrane region" description="Helical" evidence="2">
    <location>
        <begin position="170"/>
        <end position="196"/>
    </location>
</feature>
<dbReference type="eggNOG" id="COG1808">
    <property type="taxonomic scope" value="Bacteria"/>
</dbReference>
<dbReference type="InterPro" id="IPR005240">
    <property type="entry name" value="DUF389"/>
</dbReference>
<reference evidence="3" key="1">
    <citation type="submission" date="2014-02" db="EMBL/GenBank/DDBJ databases">
        <title>Expanding our view of genomic diversity in Candidatus Accumulibacter clades.</title>
        <authorList>
            <person name="Skennerton C.T."/>
            <person name="Barr J.J."/>
            <person name="Slater F.R."/>
            <person name="Bond P.L."/>
            <person name="Tyson G.W."/>
        </authorList>
    </citation>
    <scope>NUCLEOTIDE SEQUENCE [LARGE SCALE GENOMIC DNA]</scope>
</reference>
<feature type="region of interest" description="Disordered" evidence="1">
    <location>
        <begin position="1"/>
        <end position="20"/>
    </location>
</feature>
<evidence type="ECO:0000256" key="2">
    <source>
        <dbReference type="SAM" id="Phobius"/>
    </source>
</evidence>
<dbReference type="AlphaFoldDB" id="A0A011Q9C1"/>
<gene>
    <name evidence="3" type="ORF">AW11_03329</name>
</gene>
<keyword evidence="2" id="KW-0812">Transmembrane</keyword>
<feature type="transmembrane region" description="Helical" evidence="2">
    <location>
        <begin position="239"/>
        <end position="261"/>
    </location>
</feature>
<proteinExistence type="predicted"/>
<dbReference type="PATRIC" id="fig|1454004.3.peg.3431"/>
<dbReference type="PANTHER" id="PTHR20992:SF9">
    <property type="entry name" value="AT15442P-RELATED"/>
    <property type="match status" value="1"/>
</dbReference>
<evidence type="ECO:0000256" key="1">
    <source>
        <dbReference type="SAM" id="MobiDB-lite"/>
    </source>
</evidence>
<feature type="transmembrane region" description="Helical" evidence="2">
    <location>
        <begin position="51"/>
        <end position="69"/>
    </location>
</feature>
<feature type="transmembrane region" description="Helical" evidence="2">
    <location>
        <begin position="107"/>
        <end position="131"/>
    </location>
</feature>